<reference evidence="3 4" key="1">
    <citation type="submission" date="2016-10" db="EMBL/GenBank/DDBJ databases">
        <title>Draft genome sequence of Coniochaeta ligniaria NRRL30616, a lignocellulolytic fungus for bioabatement of inhibitors in plant biomass hydrolysates.</title>
        <authorList>
            <consortium name="DOE Joint Genome Institute"/>
            <person name="Jimenez D.J."/>
            <person name="Hector R.E."/>
            <person name="Riley R."/>
            <person name="Sun H."/>
            <person name="Grigoriev I.V."/>
            <person name="Van Elsas J.D."/>
            <person name="Nichols N.N."/>
        </authorList>
    </citation>
    <scope>NUCLEOTIDE SEQUENCE [LARGE SCALE GENOMIC DNA]</scope>
    <source>
        <strain evidence="3 4">NRRL 30616</strain>
    </source>
</reference>
<dbReference type="EMBL" id="KV875103">
    <property type="protein sequence ID" value="OIW24765.1"/>
    <property type="molecule type" value="Genomic_DNA"/>
</dbReference>
<dbReference type="GO" id="GO:0006274">
    <property type="term" value="P:DNA replication termination"/>
    <property type="evidence" value="ECO:0007669"/>
    <property type="project" value="TreeGrafter"/>
</dbReference>
<dbReference type="Proteomes" id="UP000182658">
    <property type="component" value="Unassembled WGS sequence"/>
</dbReference>
<comment type="similarity">
    <text evidence="1">Belongs to the rtf2 family.</text>
</comment>
<accession>A0A1J7IBE2</accession>
<dbReference type="Pfam" id="PF04641">
    <property type="entry name" value="Rtf2"/>
    <property type="match status" value="1"/>
</dbReference>
<evidence type="ECO:0000256" key="2">
    <source>
        <dbReference type="SAM" id="MobiDB-lite"/>
    </source>
</evidence>
<keyword evidence="4" id="KW-1185">Reference proteome</keyword>
<sequence>MGNDGGSIPTRRELVKSAARTPTVSEMKSTALESLAHAWTHDPLTSEPLDMDNVVSDWRGRLYNYETILKNLMPGGDDDLDNHTPPTLVNTASGEWQELTFASTGIKSLRDVVKLKFKSYKPAGENEKAFWACPMTLKELGPAAKAVYLVPCGHVFSEVAIRAIHEDICPECSEKFKDKDVVPILPTEKSEVERLSKRIESLRESGLTHSLKKDKSQGKKKRKADAGVEGLGDGKERDEDSKNRKAGRSKSTKTDISARVSGINNAMTAALTAKVLEEQEERNKRRKLAAAR</sequence>
<proteinExistence type="inferred from homology"/>
<evidence type="ECO:0000313" key="3">
    <source>
        <dbReference type="EMBL" id="OIW24765.1"/>
    </source>
</evidence>
<dbReference type="OrthoDB" id="247013at2759"/>
<dbReference type="InterPro" id="IPR027799">
    <property type="entry name" value="Rtf2_RING-finger"/>
</dbReference>
<name>A0A1J7IBE2_9PEZI</name>
<dbReference type="PANTHER" id="PTHR12775:SF0">
    <property type="entry name" value="REPLICATION TERMINATION FACTOR 2"/>
    <property type="match status" value="1"/>
</dbReference>
<dbReference type="AlphaFoldDB" id="A0A1J7IBE2"/>
<dbReference type="InParanoid" id="A0A1J7IBE2"/>
<organism evidence="3 4">
    <name type="scientific">Coniochaeta ligniaria NRRL 30616</name>
    <dbReference type="NCBI Taxonomy" id="1408157"/>
    <lineage>
        <taxon>Eukaryota</taxon>
        <taxon>Fungi</taxon>
        <taxon>Dikarya</taxon>
        <taxon>Ascomycota</taxon>
        <taxon>Pezizomycotina</taxon>
        <taxon>Sordariomycetes</taxon>
        <taxon>Sordariomycetidae</taxon>
        <taxon>Coniochaetales</taxon>
        <taxon>Coniochaetaceae</taxon>
        <taxon>Coniochaeta</taxon>
    </lineage>
</organism>
<dbReference type="GO" id="GO:0005634">
    <property type="term" value="C:nucleus"/>
    <property type="evidence" value="ECO:0007669"/>
    <property type="project" value="TreeGrafter"/>
</dbReference>
<evidence type="ECO:0000256" key="1">
    <source>
        <dbReference type="ARBA" id="ARBA00009885"/>
    </source>
</evidence>
<dbReference type="STRING" id="1408157.A0A1J7IBE2"/>
<dbReference type="CDD" id="cd16653">
    <property type="entry name" value="RING-like_Rtf2"/>
    <property type="match status" value="1"/>
</dbReference>
<dbReference type="Gene3D" id="3.30.40.10">
    <property type="entry name" value="Zinc/RING finger domain, C3HC4 (zinc finger)"/>
    <property type="match status" value="1"/>
</dbReference>
<dbReference type="InterPro" id="IPR006735">
    <property type="entry name" value="Rtf2"/>
</dbReference>
<dbReference type="PANTHER" id="PTHR12775">
    <property type="entry name" value="PROTEIN C20ORF43 HOMOLOG"/>
    <property type="match status" value="1"/>
</dbReference>
<protein>
    <submittedName>
        <fullName evidence="3">Uncharacterized protein</fullName>
    </submittedName>
</protein>
<dbReference type="SUPFAM" id="SSF57850">
    <property type="entry name" value="RING/U-box"/>
    <property type="match status" value="1"/>
</dbReference>
<gene>
    <name evidence="3" type="ORF">CONLIGDRAFT_106277</name>
</gene>
<feature type="compositionally biased region" description="Basic and acidic residues" evidence="2">
    <location>
        <begin position="232"/>
        <end position="243"/>
    </location>
</feature>
<feature type="region of interest" description="Disordered" evidence="2">
    <location>
        <begin position="1"/>
        <end position="25"/>
    </location>
</feature>
<evidence type="ECO:0000313" key="4">
    <source>
        <dbReference type="Proteomes" id="UP000182658"/>
    </source>
</evidence>
<dbReference type="InterPro" id="IPR013083">
    <property type="entry name" value="Znf_RING/FYVE/PHD"/>
</dbReference>
<feature type="region of interest" description="Disordered" evidence="2">
    <location>
        <begin position="206"/>
        <end position="263"/>
    </location>
</feature>